<reference evidence="5" key="1">
    <citation type="submission" date="2016-04" db="EMBL/GenBank/DDBJ databases">
        <authorList>
            <person name="Chen L."/>
            <person name="Zhuang W."/>
            <person name="Wang G."/>
        </authorList>
    </citation>
    <scope>NUCLEOTIDE SEQUENCE [LARGE SCALE GENOMIC DNA]</scope>
    <source>
        <strain evidence="5">208</strain>
    </source>
</reference>
<keyword evidence="1" id="KW-0472">Membrane</keyword>
<evidence type="ECO:0000313" key="4">
    <source>
        <dbReference type="EMBL" id="OQP58741.1"/>
    </source>
</evidence>
<dbReference type="PIRSF" id="PIRSF018266">
    <property type="entry name" value="FecR"/>
    <property type="match status" value="1"/>
</dbReference>
<dbReference type="AlphaFoldDB" id="A0A1V9FKD4"/>
<dbReference type="STRING" id="550983.A4R26_22505"/>
<dbReference type="PANTHER" id="PTHR30273:SF2">
    <property type="entry name" value="PROTEIN FECR"/>
    <property type="match status" value="1"/>
</dbReference>
<evidence type="ECO:0000313" key="5">
    <source>
        <dbReference type="Proteomes" id="UP000192276"/>
    </source>
</evidence>
<name>A0A1V9FKD4_9BACT</name>
<dbReference type="RefSeq" id="WP_081164989.1">
    <property type="nucleotide sequence ID" value="NZ_LWBP01000187.1"/>
</dbReference>
<protein>
    <submittedName>
        <fullName evidence="4">Iron dicitrate transport regulator FecR</fullName>
    </submittedName>
</protein>
<sequence length="322" mass="35401">MNKPEQSIITSLLEKHALGICTREEMALLEQWYAAFPGDEQVWRNDGEKAEMKAALKAGIFDVIAEKKVYPISQARVKHPGRIWWQAAAVAAVLVVAFSIYNIYGHKKEPGYVIVSAPAGKSIVKQALPDHSAIWLEPGTTLRYRNDYGNGGRVIELAEGMAYFAVQKNASQPFLVKTPGGVQTKVLGTEFTVKAYAQSKEVQVMVSSGIVEVSDSTGVLGILKADQQLSYGQEAHSTKRTEGKLEDWRTGDIVLKNASFAEIARILEKRYGLHVVFNTASVASMRFTLRIGNNTTAAELLETLKDISGLAYTLSDNRVTIH</sequence>
<dbReference type="InterPro" id="IPR006860">
    <property type="entry name" value="FecR"/>
</dbReference>
<dbReference type="Proteomes" id="UP000192276">
    <property type="component" value="Unassembled WGS sequence"/>
</dbReference>
<keyword evidence="1" id="KW-1133">Transmembrane helix</keyword>
<dbReference type="Pfam" id="PF16344">
    <property type="entry name" value="FecR_C"/>
    <property type="match status" value="1"/>
</dbReference>
<evidence type="ECO:0000256" key="1">
    <source>
        <dbReference type="SAM" id="Phobius"/>
    </source>
</evidence>
<dbReference type="GO" id="GO:0016989">
    <property type="term" value="F:sigma factor antagonist activity"/>
    <property type="evidence" value="ECO:0007669"/>
    <property type="project" value="TreeGrafter"/>
</dbReference>
<accession>A0A1V9FKD4</accession>
<dbReference type="Gene3D" id="2.60.120.1440">
    <property type="match status" value="1"/>
</dbReference>
<keyword evidence="5" id="KW-1185">Reference proteome</keyword>
<dbReference type="InterPro" id="IPR032508">
    <property type="entry name" value="FecR_C"/>
</dbReference>
<dbReference type="EMBL" id="LWBP01000187">
    <property type="protein sequence ID" value="OQP58741.1"/>
    <property type="molecule type" value="Genomic_DNA"/>
</dbReference>
<dbReference type="Pfam" id="PF04773">
    <property type="entry name" value="FecR"/>
    <property type="match status" value="1"/>
</dbReference>
<feature type="domain" description="FecR protein" evidence="2">
    <location>
        <begin position="121"/>
        <end position="212"/>
    </location>
</feature>
<dbReference type="PANTHER" id="PTHR30273">
    <property type="entry name" value="PERIPLASMIC SIGNAL SENSOR AND SIGMA FACTOR ACTIVATOR FECR-RELATED"/>
    <property type="match status" value="1"/>
</dbReference>
<dbReference type="InterPro" id="IPR012373">
    <property type="entry name" value="Ferrdict_sens_TM"/>
</dbReference>
<dbReference type="Gene3D" id="3.55.50.30">
    <property type="match status" value="1"/>
</dbReference>
<comment type="caution">
    <text evidence="4">The sequence shown here is derived from an EMBL/GenBank/DDBJ whole genome shotgun (WGS) entry which is preliminary data.</text>
</comment>
<feature type="transmembrane region" description="Helical" evidence="1">
    <location>
        <begin position="83"/>
        <end position="104"/>
    </location>
</feature>
<keyword evidence="1" id="KW-0812">Transmembrane</keyword>
<evidence type="ECO:0000259" key="3">
    <source>
        <dbReference type="Pfam" id="PF16344"/>
    </source>
</evidence>
<evidence type="ECO:0000259" key="2">
    <source>
        <dbReference type="Pfam" id="PF04773"/>
    </source>
</evidence>
<dbReference type="OrthoDB" id="642683at2"/>
<organism evidence="4 5">
    <name type="scientific">Niastella populi</name>
    <dbReference type="NCBI Taxonomy" id="550983"/>
    <lineage>
        <taxon>Bacteria</taxon>
        <taxon>Pseudomonadati</taxon>
        <taxon>Bacteroidota</taxon>
        <taxon>Chitinophagia</taxon>
        <taxon>Chitinophagales</taxon>
        <taxon>Chitinophagaceae</taxon>
        <taxon>Niastella</taxon>
    </lineage>
</organism>
<feature type="domain" description="Protein FecR C-terminal" evidence="3">
    <location>
        <begin position="253"/>
        <end position="321"/>
    </location>
</feature>
<gene>
    <name evidence="4" type="ORF">A4R26_22505</name>
</gene>
<proteinExistence type="predicted"/>